<gene>
    <name evidence="2" type="ORF">IE81DRAFT_350771</name>
</gene>
<evidence type="ECO:0000256" key="1">
    <source>
        <dbReference type="SAM" id="MobiDB-lite"/>
    </source>
</evidence>
<dbReference type="RefSeq" id="XP_025365928.1">
    <property type="nucleotide sequence ID" value="XM_025516599.1"/>
</dbReference>
<feature type="compositionally biased region" description="Basic and acidic residues" evidence="1">
    <location>
        <begin position="115"/>
        <end position="129"/>
    </location>
</feature>
<name>A0A316VNX3_9BASI</name>
<feature type="compositionally biased region" description="Basic and acidic residues" evidence="1">
    <location>
        <begin position="181"/>
        <end position="206"/>
    </location>
</feature>
<feature type="region of interest" description="Disordered" evidence="1">
    <location>
        <begin position="62"/>
        <end position="165"/>
    </location>
</feature>
<feature type="compositionally biased region" description="Polar residues" evidence="1">
    <location>
        <begin position="223"/>
        <end position="235"/>
    </location>
</feature>
<dbReference type="EMBL" id="KZ819541">
    <property type="protein sequence ID" value="PWN38768.1"/>
    <property type="molecule type" value="Genomic_DNA"/>
</dbReference>
<evidence type="ECO:0000313" key="3">
    <source>
        <dbReference type="Proteomes" id="UP000245783"/>
    </source>
</evidence>
<dbReference type="GeneID" id="37038469"/>
<feature type="compositionally biased region" description="Low complexity" evidence="1">
    <location>
        <begin position="95"/>
        <end position="111"/>
    </location>
</feature>
<feature type="compositionally biased region" description="Polar residues" evidence="1">
    <location>
        <begin position="268"/>
        <end position="278"/>
    </location>
</feature>
<sequence>MIPLPGPGKRGMDAPRVEASGSGWQDGSSSLALAVEPYDANVAYASKAFAELTMMEQVHARRSLASMGDESSSSTRAPPSPHLYRRSSSPPAMNTRARTAASSSSSAQQAQWRGDQSRKNQTRVREDHRSRRATSLAPRSSLFTPRPARQPNMQRMTDKQLQEVIDRNESLMARLEVSKVLSEEDKSRIEEDTQRARDLLSFKREASISGEMDSLSLERPAAQSHSEPSTPTLHSPTEDRASAQPAPRYTTRARRFLQKQDREDELVESTTARKSRVQILTSTEAAALEAEAQEALQAIEEERMELATRRVLERLSLAGRGPSSEANAQAARQDEDEDGADDDDDDDDDDEEEEEEDEEPEMG</sequence>
<dbReference type="PROSITE" id="PS50096">
    <property type="entry name" value="IQ"/>
    <property type="match status" value="1"/>
</dbReference>
<feature type="compositionally biased region" description="Acidic residues" evidence="1">
    <location>
        <begin position="334"/>
        <end position="363"/>
    </location>
</feature>
<dbReference type="AlphaFoldDB" id="A0A316VNX3"/>
<feature type="region of interest" description="Disordered" evidence="1">
    <location>
        <begin position="1"/>
        <end position="28"/>
    </location>
</feature>
<dbReference type="Proteomes" id="UP000245783">
    <property type="component" value="Unassembled WGS sequence"/>
</dbReference>
<organism evidence="2 3">
    <name type="scientific">Ceraceosorus guamensis</name>
    <dbReference type="NCBI Taxonomy" id="1522189"/>
    <lineage>
        <taxon>Eukaryota</taxon>
        <taxon>Fungi</taxon>
        <taxon>Dikarya</taxon>
        <taxon>Basidiomycota</taxon>
        <taxon>Ustilaginomycotina</taxon>
        <taxon>Exobasidiomycetes</taxon>
        <taxon>Ceraceosorales</taxon>
        <taxon>Ceraceosoraceae</taxon>
        <taxon>Ceraceosorus</taxon>
    </lineage>
</organism>
<proteinExistence type="predicted"/>
<reference evidence="2 3" key="1">
    <citation type="journal article" date="2018" name="Mol. Biol. Evol.">
        <title>Broad Genomic Sampling Reveals a Smut Pathogenic Ancestry of the Fungal Clade Ustilaginomycotina.</title>
        <authorList>
            <person name="Kijpornyongpan T."/>
            <person name="Mondo S.J."/>
            <person name="Barry K."/>
            <person name="Sandor L."/>
            <person name="Lee J."/>
            <person name="Lipzen A."/>
            <person name="Pangilinan J."/>
            <person name="LaButti K."/>
            <person name="Hainaut M."/>
            <person name="Henrissat B."/>
            <person name="Grigoriev I.V."/>
            <person name="Spatafora J.W."/>
            <person name="Aime M.C."/>
        </authorList>
    </citation>
    <scope>NUCLEOTIDE SEQUENCE [LARGE SCALE GENOMIC DNA]</scope>
    <source>
        <strain evidence="2 3">MCA 4658</strain>
    </source>
</reference>
<feature type="compositionally biased region" description="Basic and acidic residues" evidence="1">
    <location>
        <begin position="156"/>
        <end position="165"/>
    </location>
</feature>
<feature type="region of interest" description="Disordered" evidence="1">
    <location>
        <begin position="316"/>
        <end position="363"/>
    </location>
</feature>
<evidence type="ECO:0000313" key="2">
    <source>
        <dbReference type="EMBL" id="PWN38768.1"/>
    </source>
</evidence>
<feature type="region of interest" description="Disordered" evidence="1">
    <location>
        <begin position="177"/>
        <end position="278"/>
    </location>
</feature>
<keyword evidence="3" id="KW-1185">Reference proteome</keyword>
<dbReference type="InParanoid" id="A0A316VNX3"/>
<protein>
    <submittedName>
        <fullName evidence="2">Uncharacterized protein</fullName>
    </submittedName>
</protein>
<accession>A0A316VNX3</accession>
<dbReference type="OrthoDB" id="10347481at2759"/>